<evidence type="ECO:0000256" key="9">
    <source>
        <dbReference type="SAM" id="SignalP"/>
    </source>
</evidence>
<feature type="domain" description="ML-like" evidence="10">
    <location>
        <begin position="27"/>
        <end position="169"/>
    </location>
</feature>
<feature type="signal peptide" evidence="9">
    <location>
        <begin position="1"/>
        <end position="24"/>
    </location>
</feature>
<evidence type="ECO:0000313" key="12">
    <source>
        <dbReference type="Proteomes" id="UP000076871"/>
    </source>
</evidence>
<feature type="region of interest" description="Disordered" evidence="7">
    <location>
        <begin position="637"/>
        <end position="787"/>
    </location>
</feature>
<feature type="chain" id="PRO_5007858402" evidence="9">
    <location>
        <begin position="25"/>
        <end position="787"/>
    </location>
</feature>
<accession>A0A165GZM6</accession>
<feature type="compositionally biased region" description="Polar residues" evidence="7">
    <location>
        <begin position="732"/>
        <end position="750"/>
    </location>
</feature>
<dbReference type="GO" id="GO:0009272">
    <property type="term" value="P:fungal-type cell wall biogenesis"/>
    <property type="evidence" value="ECO:0007669"/>
    <property type="project" value="TreeGrafter"/>
</dbReference>
<evidence type="ECO:0000256" key="5">
    <source>
        <dbReference type="ARBA" id="ARBA00022989"/>
    </source>
</evidence>
<dbReference type="InterPro" id="IPR010308">
    <property type="entry name" value="TRP_C"/>
</dbReference>
<keyword evidence="12" id="KW-1185">Reference proteome</keyword>
<evidence type="ECO:0000256" key="3">
    <source>
        <dbReference type="ARBA" id="ARBA00022692"/>
    </source>
</evidence>
<feature type="compositionally biased region" description="Low complexity" evidence="7">
    <location>
        <begin position="751"/>
        <end position="761"/>
    </location>
</feature>
<feature type="transmembrane region" description="Helical" evidence="8">
    <location>
        <begin position="420"/>
        <end position="440"/>
    </location>
</feature>
<feature type="compositionally biased region" description="Basic and acidic residues" evidence="7">
    <location>
        <begin position="650"/>
        <end position="669"/>
    </location>
</feature>
<dbReference type="GO" id="GO:0016020">
    <property type="term" value="C:membrane"/>
    <property type="evidence" value="ECO:0007669"/>
    <property type="project" value="UniProtKB-SubCell"/>
</dbReference>
<evidence type="ECO:0000259" key="10">
    <source>
        <dbReference type="SMART" id="SM01320"/>
    </source>
</evidence>
<feature type="transmembrane region" description="Helical" evidence="8">
    <location>
        <begin position="592"/>
        <end position="614"/>
    </location>
</feature>
<organism evidence="11 12">
    <name type="scientific">Laetiporus sulphureus 93-53</name>
    <dbReference type="NCBI Taxonomy" id="1314785"/>
    <lineage>
        <taxon>Eukaryota</taxon>
        <taxon>Fungi</taxon>
        <taxon>Dikarya</taxon>
        <taxon>Basidiomycota</taxon>
        <taxon>Agaricomycotina</taxon>
        <taxon>Agaricomycetes</taxon>
        <taxon>Polyporales</taxon>
        <taxon>Laetiporus</taxon>
    </lineage>
</organism>
<keyword evidence="3 8" id="KW-0812">Transmembrane</keyword>
<proteinExistence type="inferred from homology"/>
<evidence type="ECO:0000256" key="4">
    <source>
        <dbReference type="ARBA" id="ARBA00022729"/>
    </source>
</evidence>
<dbReference type="InParanoid" id="A0A165GZM6"/>
<dbReference type="STRING" id="1314785.A0A165GZM6"/>
<dbReference type="FunCoup" id="A0A165GZM6">
    <property type="interactions" value="23"/>
</dbReference>
<keyword evidence="6 8" id="KW-0472">Membrane</keyword>
<feature type="transmembrane region" description="Helical" evidence="8">
    <location>
        <begin position="364"/>
        <end position="393"/>
    </location>
</feature>
<evidence type="ECO:0000256" key="8">
    <source>
        <dbReference type="SAM" id="Phobius"/>
    </source>
</evidence>
<feature type="compositionally biased region" description="Polar residues" evidence="7">
    <location>
        <begin position="704"/>
        <end position="721"/>
    </location>
</feature>
<keyword evidence="5 8" id="KW-1133">Transmembrane helix</keyword>
<comment type="similarity">
    <text evidence="2">Belongs to the transient receptor potential (TRP) ion channel family.</text>
</comment>
<evidence type="ECO:0000256" key="2">
    <source>
        <dbReference type="ARBA" id="ARBA00010642"/>
    </source>
</evidence>
<evidence type="ECO:0000313" key="11">
    <source>
        <dbReference type="EMBL" id="KZT11047.1"/>
    </source>
</evidence>
<protein>
    <submittedName>
        <fullName evidence="11">TRP-domain-containing protein</fullName>
    </submittedName>
</protein>
<dbReference type="GO" id="GO:0055085">
    <property type="term" value="P:transmembrane transport"/>
    <property type="evidence" value="ECO:0007669"/>
    <property type="project" value="TreeGrafter"/>
</dbReference>
<evidence type="ECO:0000256" key="1">
    <source>
        <dbReference type="ARBA" id="ARBA00004141"/>
    </source>
</evidence>
<evidence type="ECO:0000256" key="6">
    <source>
        <dbReference type="ARBA" id="ARBA00023136"/>
    </source>
</evidence>
<dbReference type="GeneID" id="63828165"/>
<name>A0A165GZM6_9APHY</name>
<dbReference type="PANTHER" id="PTHR31145:SF2">
    <property type="entry name" value="FLAVIN CARRIER PROTEIN 2"/>
    <property type="match status" value="1"/>
</dbReference>
<dbReference type="Proteomes" id="UP000076871">
    <property type="component" value="Unassembled WGS sequence"/>
</dbReference>
<dbReference type="Pfam" id="PF14558">
    <property type="entry name" value="TRP_N"/>
    <property type="match status" value="1"/>
</dbReference>
<dbReference type="OrthoDB" id="2115177at2759"/>
<feature type="transmembrane region" description="Helical" evidence="8">
    <location>
        <begin position="446"/>
        <end position="471"/>
    </location>
</feature>
<dbReference type="EMBL" id="KV427608">
    <property type="protein sequence ID" value="KZT11047.1"/>
    <property type="molecule type" value="Genomic_DNA"/>
</dbReference>
<sequence>MFFSVARLRHTLLSSLLFSAFTYAHERVIYTSSVSYCSQPQEILVEQLYIEYYPANNSIFFNVSAASVLDNLNVTANLYLNDYGAQPINYTLDICSLFGGFLCPLPQYNFTGSDWLTIPSSVDITKVVPGIAYIIPDLESFAQVTLLEVGTGDVKACLQATLANGWSTHQYAVEWTTAAIALLALASALLKSVFSNILALAPIRFLDLLYLYQTIASSALLGLNYPTIYTSFALNFSWVLGLFAQSSTSSMQNSINRMRSLTGGDDSDASSGGSTAYVNRRLSPYNTDIVFQASKSLVAKARSLPTIDLFNSTARSLLTRATLNSAKRSVQDDIAVVTSEDGADVLQAGIPIYVNDIGIATADAFMTIFLTALIYAAIVLGALALGFGIYFGLRRTSWGKQHLRDLPAFESGYLPFARAWALRAVLITVLPILTFIFYQWTLHDSWLSVLLSVITLVIMMALVLPPIYFVIRPYLPRVLARTTTATVPTSHSLAPLTAPFRSERVWYVGALLIAIIVKAMVTAFGHAHGLAQAIVLLILDVLFFVSLIVFKPYRTRGADVLQGFLATVRMVCSGLLIAFAQTLSVSAIPRVAIGVVIAVIFAIAVIIMFLNILVNLGLWRLFMLVVCCGRRGRRGDRALASNPSDSDSAMLRDGDGDKDKDLDVEKFGEKMPTGGESHSPGSSQVDFLRPGNPSPPATAMHTPVTASSEHPSVFSSSTETTLGEPLPRRWSFQHSRPPSESEGSQSTGSFATASPTTPSSAYHARRQSRNLPMAAPATIPERYSHEE</sequence>
<feature type="transmembrane region" description="Helical" evidence="8">
    <location>
        <begin position="530"/>
        <end position="550"/>
    </location>
</feature>
<dbReference type="InterPro" id="IPR032800">
    <property type="entry name" value="TRP_N"/>
</dbReference>
<feature type="transmembrane region" description="Helical" evidence="8">
    <location>
        <begin position="505"/>
        <end position="524"/>
    </location>
</feature>
<gene>
    <name evidence="11" type="ORF">LAESUDRAFT_741346</name>
</gene>
<feature type="transmembrane region" description="Helical" evidence="8">
    <location>
        <begin position="562"/>
        <end position="580"/>
    </location>
</feature>
<dbReference type="AlphaFoldDB" id="A0A165GZM6"/>
<reference evidence="11 12" key="1">
    <citation type="journal article" date="2016" name="Mol. Biol. Evol.">
        <title>Comparative Genomics of Early-Diverging Mushroom-Forming Fungi Provides Insights into the Origins of Lignocellulose Decay Capabilities.</title>
        <authorList>
            <person name="Nagy L.G."/>
            <person name="Riley R."/>
            <person name="Tritt A."/>
            <person name="Adam C."/>
            <person name="Daum C."/>
            <person name="Floudas D."/>
            <person name="Sun H."/>
            <person name="Yadav J.S."/>
            <person name="Pangilinan J."/>
            <person name="Larsson K.H."/>
            <person name="Matsuura K."/>
            <person name="Barry K."/>
            <person name="Labutti K."/>
            <person name="Kuo R."/>
            <person name="Ohm R.A."/>
            <person name="Bhattacharya S.S."/>
            <person name="Shirouzu T."/>
            <person name="Yoshinaga Y."/>
            <person name="Martin F.M."/>
            <person name="Grigoriev I.V."/>
            <person name="Hibbett D.S."/>
        </authorList>
    </citation>
    <scope>NUCLEOTIDE SEQUENCE [LARGE SCALE GENOMIC DNA]</scope>
    <source>
        <strain evidence="11 12">93-53</strain>
    </source>
</reference>
<keyword evidence="4 9" id="KW-0732">Signal</keyword>
<evidence type="ECO:0000256" key="7">
    <source>
        <dbReference type="SAM" id="MobiDB-lite"/>
    </source>
</evidence>
<dbReference type="SMART" id="SM01320">
    <property type="entry name" value="TRP_N"/>
    <property type="match status" value="1"/>
</dbReference>
<dbReference type="PANTHER" id="PTHR31145">
    <property type="entry name" value="INTEGRAL MEMBRANE PROTEIN (AFU_ORTHOLOGUE AFUA_7G01610)"/>
    <property type="match status" value="1"/>
</dbReference>
<dbReference type="RefSeq" id="XP_040768787.1">
    <property type="nucleotide sequence ID" value="XM_040911136.1"/>
</dbReference>
<dbReference type="InterPro" id="IPR040241">
    <property type="entry name" value="TRP_Flc/Pkd2-like"/>
</dbReference>
<dbReference type="Pfam" id="PF06011">
    <property type="entry name" value="TRP"/>
    <property type="match status" value="1"/>
</dbReference>
<comment type="subcellular location">
    <subcellularLocation>
        <location evidence="1">Membrane</location>
        <topology evidence="1">Multi-pass membrane protein</topology>
    </subcellularLocation>
</comment>